<feature type="binding site" evidence="7">
    <location>
        <begin position="23"/>
        <end position="28"/>
    </location>
    <ligand>
        <name>ATP</name>
        <dbReference type="ChEBI" id="CHEBI:30616"/>
    </ligand>
</feature>
<gene>
    <name evidence="7" type="primary">aroK</name>
    <name evidence="8" type="ORF">KNW02_12005</name>
</gene>
<evidence type="ECO:0000256" key="3">
    <source>
        <dbReference type="ARBA" id="ARBA00022741"/>
    </source>
</evidence>
<comment type="similarity">
    <text evidence="7">Belongs to the shikimate kinase family.</text>
</comment>
<evidence type="ECO:0000313" key="8">
    <source>
        <dbReference type="EMBL" id="MBU3030838.1"/>
    </source>
</evidence>
<comment type="cofactor">
    <cofactor evidence="7">
        <name>Mg(2+)</name>
        <dbReference type="ChEBI" id="CHEBI:18420"/>
    </cofactor>
    <text evidence="7">Binds 1 Mg(2+) ion per subunit.</text>
</comment>
<comment type="caution">
    <text evidence="7">Lacks conserved residue(s) required for the propagation of feature annotation.</text>
</comment>
<keyword evidence="7" id="KW-0963">Cytoplasm</keyword>
<proteinExistence type="inferred from homology"/>
<comment type="subunit">
    <text evidence="7">Monomer.</text>
</comment>
<dbReference type="PANTHER" id="PTHR21087:SF16">
    <property type="entry name" value="SHIKIMATE KINASE 1, CHLOROPLASTIC"/>
    <property type="match status" value="1"/>
</dbReference>
<comment type="pathway">
    <text evidence="7">Metabolic intermediate biosynthesis; chorismate biosynthesis; chorismate from D-erythrose 4-phosphate and phosphoenolpyruvate: step 5/7.</text>
</comment>
<dbReference type="Proteomes" id="UP001166191">
    <property type="component" value="Unassembled WGS sequence"/>
</dbReference>
<feature type="binding site" evidence="7">
    <location>
        <position position="45"/>
    </location>
    <ligand>
        <name>substrate</name>
    </ligand>
</feature>
<evidence type="ECO:0000256" key="6">
    <source>
        <dbReference type="ARBA" id="ARBA00023141"/>
    </source>
</evidence>
<name>A0ABS6AJT1_9RHOB</name>
<dbReference type="RefSeq" id="WP_216033510.1">
    <property type="nucleotide sequence ID" value="NZ_JAHKNG010000019.1"/>
</dbReference>
<feature type="binding site" evidence="7">
    <location>
        <position position="129"/>
    </location>
    <ligand>
        <name>ATP</name>
        <dbReference type="ChEBI" id="CHEBI:30616"/>
    </ligand>
</feature>
<evidence type="ECO:0000256" key="1">
    <source>
        <dbReference type="ARBA" id="ARBA00022605"/>
    </source>
</evidence>
<comment type="function">
    <text evidence="7">Catalyzes the specific phosphorylation of the 3-hydroxyl group of shikimic acid using ATP as a cosubstrate.</text>
</comment>
<feature type="binding site" evidence="7">
    <location>
        <position position="91"/>
    </location>
    <ligand>
        <name>substrate</name>
    </ligand>
</feature>
<comment type="subcellular location">
    <subcellularLocation>
        <location evidence="7">Cytoplasm</location>
    </subcellularLocation>
</comment>
<keyword evidence="6 7" id="KW-0057">Aromatic amino acid biosynthesis</keyword>
<comment type="catalytic activity">
    <reaction evidence="7">
        <text>shikimate + ATP = 3-phosphoshikimate + ADP + H(+)</text>
        <dbReference type="Rhea" id="RHEA:13121"/>
        <dbReference type="ChEBI" id="CHEBI:15378"/>
        <dbReference type="ChEBI" id="CHEBI:30616"/>
        <dbReference type="ChEBI" id="CHEBI:36208"/>
        <dbReference type="ChEBI" id="CHEBI:145989"/>
        <dbReference type="ChEBI" id="CHEBI:456216"/>
        <dbReference type="EC" id="2.7.1.71"/>
    </reaction>
</comment>
<keyword evidence="2 7" id="KW-0808">Transferase</keyword>
<protein>
    <recommendedName>
        <fullName evidence="7">Shikimate kinase</fullName>
        <shortName evidence="7">SK</shortName>
        <ecNumber evidence="7">2.7.1.71</ecNumber>
    </recommendedName>
</protein>
<feature type="binding site" evidence="7">
    <location>
        <position position="27"/>
    </location>
    <ligand>
        <name>Mg(2+)</name>
        <dbReference type="ChEBI" id="CHEBI:18420"/>
    </ligand>
</feature>
<feature type="binding site" evidence="7">
    <location>
        <position position="148"/>
    </location>
    <ligand>
        <name>substrate</name>
    </ligand>
</feature>
<evidence type="ECO:0000256" key="4">
    <source>
        <dbReference type="ARBA" id="ARBA00022777"/>
    </source>
</evidence>
<keyword evidence="4 7" id="KW-0418">Kinase</keyword>
<evidence type="ECO:0000313" key="9">
    <source>
        <dbReference type="Proteomes" id="UP001166191"/>
    </source>
</evidence>
<dbReference type="PANTHER" id="PTHR21087">
    <property type="entry name" value="SHIKIMATE KINASE"/>
    <property type="match status" value="1"/>
</dbReference>
<dbReference type="NCBIfam" id="NF010552">
    <property type="entry name" value="PRK13946.1"/>
    <property type="match status" value="1"/>
</dbReference>
<accession>A0ABS6AJT1</accession>
<reference evidence="8" key="1">
    <citation type="submission" date="2021-06" db="EMBL/GenBank/DDBJ databases">
        <title>Paracoccus bacterium XHP0099 sp. nov., isolated from the surface waters of the Yellow Sea.</title>
        <authorList>
            <person name="Xue H."/>
            <person name="Zhang D."/>
        </authorList>
    </citation>
    <scope>NUCLEOTIDE SEQUENCE</scope>
    <source>
        <strain evidence="8">XHP0099</strain>
    </source>
</reference>
<keyword evidence="7" id="KW-0479">Metal-binding</keyword>
<keyword evidence="3 7" id="KW-0547">Nucleotide-binding</keyword>
<keyword evidence="9" id="KW-1185">Reference proteome</keyword>
<comment type="caution">
    <text evidence="8">The sequence shown here is derived from an EMBL/GenBank/DDBJ whole genome shotgun (WGS) entry which is preliminary data.</text>
</comment>
<dbReference type="EMBL" id="JAHKNG010000019">
    <property type="protein sequence ID" value="MBU3030838.1"/>
    <property type="molecule type" value="Genomic_DNA"/>
</dbReference>
<dbReference type="Pfam" id="PF01202">
    <property type="entry name" value="SKI"/>
    <property type="match status" value="1"/>
</dbReference>
<sequence>MRRKGTCMKQRLRRHIVLIGMMGAGKTAVGSELARRLRVPFTDVDSEIEAAAAMTISEIFARDGEAFFRDRETQVLARVLGGPPGVVSTGGGAWMRGENRELIRAHGLSVWLNCDLETLWHRVRQRSTRPLLKTADPKGTLAALIEQRYPVYARADLNFPARPADSVETSATRLIEAIHAAEPELLEQR</sequence>
<dbReference type="CDD" id="cd00464">
    <property type="entry name" value="SK"/>
    <property type="match status" value="1"/>
</dbReference>
<keyword evidence="1 7" id="KW-0028">Amino-acid biosynthesis</keyword>
<evidence type="ECO:0000256" key="2">
    <source>
        <dbReference type="ARBA" id="ARBA00022679"/>
    </source>
</evidence>
<dbReference type="GO" id="GO:0004765">
    <property type="term" value="F:shikimate kinase activity"/>
    <property type="evidence" value="ECO:0007669"/>
    <property type="project" value="UniProtKB-EC"/>
</dbReference>
<dbReference type="EC" id="2.7.1.71" evidence="7"/>
<keyword evidence="7" id="KW-0460">Magnesium</keyword>
<organism evidence="8 9">
    <name type="scientific">Paracoccus marinaquae</name>
    <dbReference type="NCBI Taxonomy" id="2841926"/>
    <lineage>
        <taxon>Bacteria</taxon>
        <taxon>Pseudomonadati</taxon>
        <taxon>Pseudomonadota</taxon>
        <taxon>Alphaproteobacteria</taxon>
        <taxon>Rhodobacterales</taxon>
        <taxon>Paracoccaceae</taxon>
        <taxon>Paracoccus</taxon>
    </lineage>
</organism>
<evidence type="ECO:0000256" key="7">
    <source>
        <dbReference type="HAMAP-Rule" id="MF_00109"/>
    </source>
</evidence>
<dbReference type="HAMAP" id="MF_00109">
    <property type="entry name" value="Shikimate_kinase"/>
    <property type="match status" value="1"/>
</dbReference>
<dbReference type="InterPro" id="IPR031322">
    <property type="entry name" value="Shikimate/glucono_kinase"/>
</dbReference>
<evidence type="ECO:0000256" key="5">
    <source>
        <dbReference type="ARBA" id="ARBA00022840"/>
    </source>
</evidence>
<feature type="binding site" evidence="7">
    <location>
        <position position="69"/>
    </location>
    <ligand>
        <name>substrate</name>
    </ligand>
</feature>
<keyword evidence="5 7" id="KW-0067">ATP-binding</keyword>
<dbReference type="InterPro" id="IPR000623">
    <property type="entry name" value="Shikimate_kinase/TSH1"/>
</dbReference>